<feature type="region of interest" description="Disordered" evidence="1">
    <location>
        <begin position="1"/>
        <end position="37"/>
    </location>
</feature>
<dbReference type="HOGENOM" id="CLU_1620217_0_0_1"/>
<dbReference type="KEGG" id="ttt:THITE_156816"/>
<reference evidence="2 3" key="1">
    <citation type="journal article" date="2011" name="Nat. Biotechnol.">
        <title>Comparative genomic analysis of the thermophilic biomass-degrading fungi Myceliophthora thermophila and Thielavia terrestris.</title>
        <authorList>
            <person name="Berka R.M."/>
            <person name="Grigoriev I.V."/>
            <person name="Otillar R."/>
            <person name="Salamov A."/>
            <person name="Grimwood J."/>
            <person name="Reid I."/>
            <person name="Ishmael N."/>
            <person name="John T."/>
            <person name="Darmond C."/>
            <person name="Moisan M.-C."/>
            <person name="Henrissat B."/>
            <person name="Coutinho P.M."/>
            <person name="Lombard V."/>
            <person name="Natvig D.O."/>
            <person name="Lindquist E."/>
            <person name="Schmutz J."/>
            <person name="Lucas S."/>
            <person name="Harris P."/>
            <person name="Powlowski J."/>
            <person name="Bellemare A."/>
            <person name="Taylor D."/>
            <person name="Butler G."/>
            <person name="de Vries R.P."/>
            <person name="Allijn I.E."/>
            <person name="van den Brink J."/>
            <person name="Ushinsky S."/>
            <person name="Storms R."/>
            <person name="Powell A.J."/>
            <person name="Paulsen I.T."/>
            <person name="Elbourne L.D.H."/>
            <person name="Baker S.E."/>
            <person name="Magnuson J."/>
            <person name="LaBoissiere S."/>
            <person name="Clutterbuck A.J."/>
            <person name="Martinez D."/>
            <person name="Wogulis M."/>
            <person name="de Leon A.L."/>
            <person name="Rey M.W."/>
            <person name="Tsang A."/>
        </authorList>
    </citation>
    <scope>NUCLEOTIDE SEQUENCE [LARGE SCALE GENOMIC DNA]</scope>
    <source>
        <strain evidence="3">ATCC 38088 / NRRL 8126</strain>
    </source>
</reference>
<feature type="compositionally biased region" description="Polar residues" evidence="1">
    <location>
        <begin position="20"/>
        <end position="37"/>
    </location>
</feature>
<sequence>MASHEVADPPVAAAAIAFPNSGQKGSDSTMPASHQLFPSSRLPLANDLQSVPRNPAVLPPLHVNESQRLPSIQKGPSQQPSRIPLLHPTPINHYHGCSPRFHRRSITPKRRLQHMNALARLESGKHILNPPSENNSTYGDDSMRRDHFLSIGIGRASSGETRIS</sequence>
<dbReference type="Proteomes" id="UP000008181">
    <property type="component" value="Chromosome 5"/>
</dbReference>
<accession>G2RCI9</accession>
<name>G2RCI9_THETT</name>
<proteinExistence type="predicted"/>
<dbReference type="AlphaFoldDB" id="G2RCI9"/>
<evidence type="ECO:0000313" key="3">
    <source>
        <dbReference type="Proteomes" id="UP000008181"/>
    </source>
</evidence>
<organism evidence="2 3">
    <name type="scientific">Thermothielavioides terrestris (strain ATCC 38088 / NRRL 8126)</name>
    <name type="common">Thielavia terrestris</name>
    <dbReference type="NCBI Taxonomy" id="578455"/>
    <lineage>
        <taxon>Eukaryota</taxon>
        <taxon>Fungi</taxon>
        <taxon>Dikarya</taxon>
        <taxon>Ascomycota</taxon>
        <taxon>Pezizomycotina</taxon>
        <taxon>Sordariomycetes</taxon>
        <taxon>Sordariomycetidae</taxon>
        <taxon>Sordariales</taxon>
        <taxon>Chaetomiaceae</taxon>
        <taxon>Thermothielavioides</taxon>
        <taxon>Thermothielavioides terrestris</taxon>
    </lineage>
</organism>
<evidence type="ECO:0000313" key="2">
    <source>
        <dbReference type="EMBL" id="AEO70624.1"/>
    </source>
</evidence>
<dbReference type="RefSeq" id="XP_003656960.1">
    <property type="nucleotide sequence ID" value="XM_003656912.1"/>
</dbReference>
<gene>
    <name evidence="2" type="ORF">THITE_156816</name>
</gene>
<feature type="compositionally biased region" description="Low complexity" evidence="1">
    <location>
        <begin position="8"/>
        <end position="17"/>
    </location>
</feature>
<protein>
    <submittedName>
        <fullName evidence="2">Uncharacterized protein</fullName>
    </submittedName>
</protein>
<evidence type="ECO:0000256" key="1">
    <source>
        <dbReference type="SAM" id="MobiDB-lite"/>
    </source>
</evidence>
<keyword evidence="3" id="KW-1185">Reference proteome</keyword>
<dbReference type="EMBL" id="CP003013">
    <property type="protein sequence ID" value="AEO70624.1"/>
    <property type="molecule type" value="Genomic_DNA"/>
</dbReference>
<dbReference type="GeneID" id="11519543"/>